<keyword evidence="7 9" id="KW-1133">Transmembrane helix</keyword>
<feature type="transmembrane region" description="Helical" evidence="9">
    <location>
        <begin position="12"/>
        <end position="32"/>
    </location>
</feature>
<keyword evidence="6 9" id="KW-0812">Transmembrane</keyword>
<dbReference type="PROSITE" id="PS50156">
    <property type="entry name" value="SSD"/>
    <property type="match status" value="1"/>
</dbReference>
<dbReference type="PANTHER" id="PTHR32063">
    <property type="match status" value="1"/>
</dbReference>
<dbReference type="PRINTS" id="PR00702">
    <property type="entry name" value="ACRIFLAVINRP"/>
</dbReference>
<feature type="transmembrane region" description="Helical" evidence="9">
    <location>
        <begin position="937"/>
        <end position="957"/>
    </location>
</feature>
<feature type="transmembrane region" description="Helical" evidence="9">
    <location>
        <begin position="342"/>
        <end position="362"/>
    </location>
</feature>
<accession>A0A9D6YZK9</accession>
<evidence type="ECO:0000256" key="2">
    <source>
        <dbReference type="ARBA" id="ARBA00010942"/>
    </source>
</evidence>
<sequence length="1055" mass="114733">MQLPHFFIDRPIFATVVSVVIVLLGAVSYFGLPVAQYPEVVPPTIVVRANYPGATPESIAETVATPLEQEINGVEDMLYMESQSTPDGEMRLTVTFKLGTDLDKAQVLVQNRVATAEARLPEDVRRIGVTTTKSSPDLLLVVHFISPDASLDQIYIGNYAYLHVRDVLARLEGVGDILLFGAREYSMRVWLQPDKLAELNLTASDVVRAIRAQNVDIAAGMIGQPPMDPKIAFQTAIKTQGRLEEPDEFAEVVLKSGEGGRLVRVRDVARVELGARDYGVNSYLDGQTAVAMLVFQRPGSNAIATADRILGTMRELSQKFPHGLEYRVVYNPTVFVAQSIKAVYTTLIEASLLVTLVIFVFLQSWRATVIPLAAIPVSLVGTFFVMRLLGFSLNNLSLFGLVLAIGIVVDDAIVVVENVERNIEEGLPPKEATHRAMDEVASALISTALVLVAVFVPTAFLGGISGQFYRQFALTLSVSTAISLVVSLTLSPAMSAMLLRPKVAATGRVQRSYGSLFGWFFRGFNSGFGFSRDLYSRAIGRITRVATVSLLVYGGLILLTYWTLQRVPIGFIPQQDQGYLIVSIQLPDGASLSRTDEVVRKAADLAREVPGITGVVSFAGFSGATRTNSSNAGAIFTRLDDPFVRADKGLSMEVILADLRRKLSEIREAFIVAIPPPPVRGIGTGGGFRMQVQDRSGVGPRALQTAATDIVTAANQQPELVQVFSTFRANAPQLYMDIDRVKAKMLDVPLENVFDTLQIYLGSTYVNDFNLLGRIYRVTAQADTGYRSDARDISRLKTRSTNGSTVPLGSIAEVRDATGPDRVIRYNLYPAADVNGDMRPGFSSGQALDKMERLAGQILPDGLAVEWTDLAFQQKLAGNVAMYIFPLCVLFAFLTLSAQYESWSLPLAVILIVPMSVLCALAGIGLRGMENNVLTQIGFLVLVALACKNAILIVQFAKAEEDKGSDRFAAVVEACRLRLRPILMTAFAFILGVIPLVTARGPGSEMRQVVGTAVFAGMLGVTLFGLFLTPVFYVVLRKLARNSGRISWPHKPGLD</sequence>
<evidence type="ECO:0000256" key="6">
    <source>
        <dbReference type="ARBA" id="ARBA00022692"/>
    </source>
</evidence>
<evidence type="ECO:0000256" key="3">
    <source>
        <dbReference type="ARBA" id="ARBA00022448"/>
    </source>
</evidence>
<dbReference type="InterPro" id="IPR001036">
    <property type="entry name" value="Acrflvin-R"/>
</dbReference>
<dbReference type="GO" id="GO:0015562">
    <property type="term" value="F:efflux transmembrane transporter activity"/>
    <property type="evidence" value="ECO:0007669"/>
    <property type="project" value="InterPro"/>
</dbReference>
<feature type="transmembrane region" description="Helical" evidence="9">
    <location>
        <begin position="542"/>
        <end position="564"/>
    </location>
</feature>
<feature type="transmembrane region" description="Helical" evidence="9">
    <location>
        <begin position="468"/>
        <end position="490"/>
    </location>
</feature>
<dbReference type="PANTHER" id="PTHR32063:SF11">
    <property type="entry name" value="CATION OR DRUG EFFLUX SYSTEM PROTEIN"/>
    <property type="match status" value="1"/>
</dbReference>
<evidence type="ECO:0000256" key="1">
    <source>
        <dbReference type="ARBA" id="ARBA00004429"/>
    </source>
</evidence>
<evidence type="ECO:0000256" key="9">
    <source>
        <dbReference type="SAM" id="Phobius"/>
    </source>
</evidence>
<dbReference type="InterPro" id="IPR027463">
    <property type="entry name" value="AcrB_DN_DC_subdom"/>
</dbReference>
<name>A0A9D6YZK9_9BACT</name>
<feature type="transmembrane region" description="Helical" evidence="9">
    <location>
        <begin position="396"/>
        <end position="419"/>
    </location>
</feature>
<dbReference type="Gene3D" id="1.20.1640.10">
    <property type="entry name" value="Multidrug efflux transporter AcrB transmembrane domain"/>
    <property type="match status" value="2"/>
</dbReference>
<dbReference type="AlphaFoldDB" id="A0A9D6YZK9"/>
<dbReference type="Gene3D" id="3.30.70.1430">
    <property type="entry name" value="Multidrug efflux transporter AcrB pore domain"/>
    <property type="match status" value="2"/>
</dbReference>
<keyword evidence="3" id="KW-0813">Transport</keyword>
<proteinExistence type="inferred from homology"/>
<dbReference type="FunFam" id="3.30.70.1430:FF:000001">
    <property type="entry name" value="Efflux pump membrane transporter"/>
    <property type="match status" value="1"/>
</dbReference>
<dbReference type="GO" id="GO:0009636">
    <property type="term" value="P:response to toxic substance"/>
    <property type="evidence" value="ECO:0007669"/>
    <property type="project" value="UniProtKB-ARBA"/>
</dbReference>
<dbReference type="GO" id="GO:0042910">
    <property type="term" value="F:xenobiotic transmembrane transporter activity"/>
    <property type="evidence" value="ECO:0007669"/>
    <property type="project" value="TreeGrafter"/>
</dbReference>
<feature type="transmembrane region" description="Helical" evidence="9">
    <location>
        <begin position="440"/>
        <end position="462"/>
    </location>
</feature>
<dbReference type="GO" id="GO:0005886">
    <property type="term" value="C:plasma membrane"/>
    <property type="evidence" value="ECO:0007669"/>
    <property type="project" value="UniProtKB-SubCell"/>
</dbReference>
<evidence type="ECO:0000256" key="5">
    <source>
        <dbReference type="ARBA" id="ARBA00022519"/>
    </source>
</evidence>
<evidence type="ECO:0000256" key="4">
    <source>
        <dbReference type="ARBA" id="ARBA00022475"/>
    </source>
</evidence>
<evidence type="ECO:0000259" key="10">
    <source>
        <dbReference type="PROSITE" id="PS50156"/>
    </source>
</evidence>
<gene>
    <name evidence="11" type="ORF">HY912_05535</name>
</gene>
<comment type="subcellular location">
    <subcellularLocation>
        <location evidence="1">Cell inner membrane</location>
        <topology evidence="1">Multi-pass membrane protein</topology>
    </subcellularLocation>
</comment>
<evidence type="ECO:0000256" key="8">
    <source>
        <dbReference type="ARBA" id="ARBA00023136"/>
    </source>
</evidence>
<keyword evidence="5" id="KW-0997">Cell inner membrane</keyword>
<comment type="similarity">
    <text evidence="2">Belongs to the resistance-nodulation-cell division (RND) (TC 2.A.6) family.</text>
</comment>
<evidence type="ECO:0000313" key="11">
    <source>
        <dbReference type="EMBL" id="MBI5248938.1"/>
    </source>
</evidence>
<evidence type="ECO:0000313" key="12">
    <source>
        <dbReference type="Proteomes" id="UP000807825"/>
    </source>
</evidence>
<dbReference type="NCBIfam" id="TIGR00915">
    <property type="entry name" value="2A0602"/>
    <property type="match status" value="1"/>
</dbReference>
<comment type="caution">
    <text evidence="11">The sequence shown here is derived from an EMBL/GenBank/DDBJ whole genome shotgun (WGS) entry which is preliminary data.</text>
</comment>
<feature type="transmembrane region" description="Helical" evidence="9">
    <location>
        <begin position="369"/>
        <end position="390"/>
    </location>
</feature>
<dbReference type="Gene3D" id="3.30.2090.10">
    <property type="entry name" value="Multidrug efflux transporter AcrB TolC docking domain, DN and DC subdomains"/>
    <property type="match status" value="2"/>
</dbReference>
<dbReference type="EMBL" id="JACRDE010000159">
    <property type="protein sequence ID" value="MBI5248938.1"/>
    <property type="molecule type" value="Genomic_DNA"/>
</dbReference>
<dbReference type="InterPro" id="IPR000731">
    <property type="entry name" value="SSD"/>
</dbReference>
<feature type="transmembrane region" description="Helical" evidence="9">
    <location>
        <begin position="880"/>
        <end position="898"/>
    </location>
</feature>
<dbReference type="Proteomes" id="UP000807825">
    <property type="component" value="Unassembled WGS sequence"/>
</dbReference>
<feature type="transmembrane region" description="Helical" evidence="9">
    <location>
        <begin position="905"/>
        <end position="925"/>
    </location>
</feature>
<dbReference type="Gene3D" id="3.30.70.1320">
    <property type="entry name" value="Multidrug efflux transporter AcrB pore domain like"/>
    <property type="match status" value="1"/>
</dbReference>
<dbReference type="Gene3D" id="3.30.70.1440">
    <property type="entry name" value="Multidrug efflux transporter AcrB pore domain"/>
    <property type="match status" value="1"/>
</dbReference>
<organism evidence="11 12">
    <name type="scientific">Desulfomonile tiedjei</name>
    <dbReference type="NCBI Taxonomy" id="2358"/>
    <lineage>
        <taxon>Bacteria</taxon>
        <taxon>Pseudomonadati</taxon>
        <taxon>Thermodesulfobacteriota</taxon>
        <taxon>Desulfomonilia</taxon>
        <taxon>Desulfomonilales</taxon>
        <taxon>Desulfomonilaceae</taxon>
        <taxon>Desulfomonile</taxon>
    </lineage>
</organism>
<protein>
    <submittedName>
        <fullName evidence="11">Efflux RND transporter permease subunit</fullName>
    </submittedName>
</protein>
<reference evidence="11" key="1">
    <citation type="submission" date="2020-07" db="EMBL/GenBank/DDBJ databases">
        <title>Huge and variable diversity of episymbiotic CPR bacteria and DPANN archaea in groundwater ecosystems.</title>
        <authorList>
            <person name="He C.Y."/>
            <person name="Keren R."/>
            <person name="Whittaker M."/>
            <person name="Farag I.F."/>
            <person name="Doudna J."/>
            <person name="Cate J.H.D."/>
            <person name="Banfield J.F."/>
        </authorList>
    </citation>
    <scope>NUCLEOTIDE SEQUENCE</scope>
    <source>
        <strain evidence="11">NC_groundwater_1664_Pr3_B-0.1um_52_9</strain>
    </source>
</reference>
<dbReference type="SUPFAM" id="SSF82714">
    <property type="entry name" value="Multidrug efflux transporter AcrB TolC docking domain, DN and DC subdomains"/>
    <property type="match status" value="2"/>
</dbReference>
<feature type="transmembrane region" description="Helical" evidence="9">
    <location>
        <begin position="1009"/>
        <end position="1036"/>
    </location>
</feature>
<dbReference type="FunFam" id="1.20.1640.10:FF:000001">
    <property type="entry name" value="Efflux pump membrane transporter"/>
    <property type="match status" value="1"/>
</dbReference>
<evidence type="ECO:0000256" key="7">
    <source>
        <dbReference type="ARBA" id="ARBA00022989"/>
    </source>
</evidence>
<keyword evidence="8 9" id="KW-0472">Membrane</keyword>
<dbReference type="InterPro" id="IPR004764">
    <property type="entry name" value="MdtF-like"/>
</dbReference>
<dbReference type="NCBIfam" id="NF000282">
    <property type="entry name" value="RND_permease_1"/>
    <property type="match status" value="1"/>
</dbReference>
<dbReference type="Pfam" id="PF00873">
    <property type="entry name" value="ACR_tran"/>
    <property type="match status" value="1"/>
</dbReference>
<feature type="transmembrane region" description="Helical" evidence="9">
    <location>
        <begin position="977"/>
        <end position="997"/>
    </location>
</feature>
<keyword evidence="4" id="KW-1003">Cell membrane</keyword>
<dbReference type="SUPFAM" id="SSF82693">
    <property type="entry name" value="Multidrug efflux transporter AcrB pore domain, PN1, PN2, PC1 and PC2 subdomains"/>
    <property type="match status" value="4"/>
</dbReference>
<dbReference type="SUPFAM" id="SSF82866">
    <property type="entry name" value="Multidrug efflux transporter AcrB transmembrane domain"/>
    <property type="match status" value="2"/>
</dbReference>
<feature type="domain" description="SSD" evidence="10">
    <location>
        <begin position="378"/>
        <end position="497"/>
    </location>
</feature>